<evidence type="ECO:0000313" key="1">
    <source>
        <dbReference type="EMBL" id="SEQ46049.1"/>
    </source>
</evidence>
<name>A0A1H9G7K2_9SPIR</name>
<reference evidence="1 2" key="1">
    <citation type="submission" date="2016-10" db="EMBL/GenBank/DDBJ databases">
        <authorList>
            <person name="de Groot N.N."/>
        </authorList>
    </citation>
    <scope>NUCLEOTIDE SEQUENCE [LARGE SCALE GENOMIC DNA]</scope>
    <source>
        <strain evidence="1 2">B25</strain>
    </source>
</reference>
<protein>
    <recommendedName>
        <fullName evidence="3">DUF1833 domain-containing protein</fullName>
    </recommendedName>
</protein>
<dbReference type="RefSeq" id="WP_074643465.1">
    <property type="nucleotide sequence ID" value="NZ_FOFU01000004.1"/>
</dbReference>
<proteinExistence type="predicted"/>
<sequence>MPNTQLSTHAKEAMTAPETEEVLLNLLDVKYDGESILRVVDNNQEITSNGKSYTPCSFNVILPDQSSDGNKSCRLQIDNTDISIYRAIKSAVIQSRNDNKDITCTAAVIMASEPDNYIEGPLTFILRNINADVNSITGELYDSYMHDKKFTTLTYNPNDFPGMFF</sequence>
<gene>
    <name evidence="1" type="ORF">SAMN04487977_104309</name>
</gene>
<dbReference type="OrthoDB" id="363280at2"/>
<organism evidence="1 2">
    <name type="scientific">Treponema bryantii</name>
    <dbReference type="NCBI Taxonomy" id="163"/>
    <lineage>
        <taxon>Bacteria</taxon>
        <taxon>Pseudomonadati</taxon>
        <taxon>Spirochaetota</taxon>
        <taxon>Spirochaetia</taxon>
        <taxon>Spirochaetales</taxon>
        <taxon>Treponemataceae</taxon>
        <taxon>Treponema</taxon>
    </lineage>
</organism>
<dbReference type="Proteomes" id="UP000182360">
    <property type="component" value="Unassembled WGS sequence"/>
</dbReference>
<keyword evidence="2" id="KW-1185">Reference proteome</keyword>
<evidence type="ECO:0000313" key="2">
    <source>
        <dbReference type="Proteomes" id="UP000182360"/>
    </source>
</evidence>
<dbReference type="Pfam" id="PF08875">
    <property type="entry name" value="DUF1833"/>
    <property type="match status" value="1"/>
</dbReference>
<evidence type="ECO:0008006" key="3">
    <source>
        <dbReference type="Google" id="ProtNLM"/>
    </source>
</evidence>
<dbReference type="EMBL" id="FOFU01000004">
    <property type="protein sequence ID" value="SEQ46049.1"/>
    <property type="molecule type" value="Genomic_DNA"/>
</dbReference>
<accession>A0A1H9G7K2</accession>
<dbReference type="AlphaFoldDB" id="A0A1H9G7K2"/>
<dbReference type="InterPro" id="IPR014974">
    <property type="entry name" value="DUF1833"/>
</dbReference>